<accession>A0A0J9SFJ0</accession>
<evidence type="ECO:0000256" key="1">
    <source>
        <dbReference type="SAM" id="MobiDB-lite"/>
    </source>
</evidence>
<proteinExistence type="predicted"/>
<dbReference type="EMBL" id="KQ234247">
    <property type="protein sequence ID" value="KMZ81361.1"/>
    <property type="molecule type" value="Genomic_DNA"/>
</dbReference>
<evidence type="ECO:0000313" key="2">
    <source>
        <dbReference type="EMBL" id="KMZ81361.1"/>
    </source>
</evidence>
<sequence>MYKFLAACYSLTTVFFLPNESKIIEGNLNVSPEVGGNRYISLDKNNINDFIKVKENNFLFSVTCKTSTFLSGVKNYVLRKVSSSLDLLESLRSDRVNPENVEALEGVVERTWDRENKEFLATTRKLIEQYTDSDLFILQIGLNSIASAIIDRHENVIFVEEDVEVCKNYFFHKNNRCLLLLKGVEFYCLKDDEGDEEKYIHGTLDLITKIYQNRNNQVIDVLIVSHKYPVALLYYVYPYMDSSTLVILMDNLNHQMKEAIFEYYNFVGEADFSRSFEKRFFSSYGEDSPSEGTHHNDGTPSDGTQHKYEFNENAYIHSKMKQSPFYVVTLNPKIMMNPAQNRYKFFISKEYTSSYETQITRMIKDIEKLLKLNGTFYTKNKVLVQNYFSVINDFEFDNDEHVKKHVTDMLTAILNAFATTGDINKNNYNYALESLGNIFQLMLYNVYNNSKFKMLFTPLIDFFKLYLNKDDANYIMYEFLLYGLIKNSAQVASYELKELLFLDVLRDVSKTVNRLSIGEVIQVVTKLNILLKKLRSREDITHVKEYVRRDFDLDYINNEL</sequence>
<protein>
    <submittedName>
        <fullName evidence="2">Uncharacterized protein</fullName>
    </submittedName>
</protein>
<dbReference type="AlphaFoldDB" id="A0A0J9SFJ0"/>
<feature type="region of interest" description="Disordered" evidence="1">
    <location>
        <begin position="285"/>
        <end position="304"/>
    </location>
</feature>
<gene>
    <name evidence="2" type="ORF">PVIIG_02788</name>
</gene>
<organism evidence="2 3">
    <name type="scientific">Plasmodium vivax India VII</name>
    <dbReference type="NCBI Taxonomy" id="1077284"/>
    <lineage>
        <taxon>Eukaryota</taxon>
        <taxon>Sar</taxon>
        <taxon>Alveolata</taxon>
        <taxon>Apicomplexa</taxon>
        <taxon>Aconoidasida</taxon>
        <taxon>Haemosporida</taxon>
        <taxon>Plasmodiidae</taxon>
        <taxon>Plasmodium</taxon>
        <taxon>Plasmodium (Plasmodium)</taxon>
    </lineage>
</organism>
<evidence type="ECO:0000313" key="3">
    <source>
        <dbReference type="Proteomes" id="UP000053562"/>
    </source>
</evidence>
<name>A0A0J9SFJ0_PLAVI</name>
<dbReference type="OrthoDB" id="391686at2759"/>
<reference evidence="2 3" key="1">
    <citation type="submission" date="2011-08" db="EMBL/GenBank/DDBJ databases">
        <title>The Genome Sequence of Plasmodium vivax India VII.</title>
        <authorList>
            <consortium name="The Broad Institute Genome Sequencing Platform"/>
            <consortium name="The Broad Institute Genome Sequencing Center for Infectious Disease"/>
            <person name="Neafsey D."/>
            <person name="Carlton J."/>
            <person name="Barnwell J."/>
            <person name="Collins W."/>
            <person name="Escalante A."/>
            <person name="Mullikin J."/>
            <person name="Saul A."/>
            <person name="Guigo R."/>
            <person name="Camara F."/>
            <person name="Young S.K."/>
            <person name="Zeng Q."/>
            <person name="Gargeya S."/>
            <person name="Fitzgerald M."/>
            <person name="Haas B."/>
            <person name="Abouelleil A."/>
            <person name="Alvarado L."/>
            <person name="Arachchi H.M."/>
            <person name="Berlin A."/>
            <person name="Brown A."/>
            <person name="Chapman S.B."/>
            <person name="Chen Z."/>
            <person name="Dunbar C."/>
            <person name="Freedman E."/>
            <person name="Gearin G."/>
            <person name="Gellesch M."/>
            <person name="Goldberg J."/>
            <person name="Griggs A."/>
            <person name="Gujja S."/>
            <person name="Heiman D."/>
            <person name="Howarth C."/>
            <person name="Larson L."/>
            <person name="Lui A."/>
            <person name="MacDonald P.J.P."/>
            <person name="Montmayeur A."/>
            <person name="Murphy C."/>
            <person name="Neiman D."/>
            <person name="Pearson M."/>
            <person name="Priest M."/>
            <person name="Roberts A."/>
            <person name="Saif S."/>
            <person name="Shea T."/>
            <person name="Shenoy N."/>
            <person name="Sisk P."/>
            <person name="Stolte C."/>
            <person name="Sykes S."/>
            <person name="Wortman J."/>
            <person name="Nusbaum C."/>
            <person name="Birren B."/>
        </authorList>
    </citation>
    <scope>NUCLEOTIDE SEQUENCE [LARGE SCALE GENOMIC DNA]</scope>
    <source>
        <strain evidence="2 3">India VII</strain>
    </source>
</reference>
<dbReference type="Proteomes" id="UP000053562">
    <property type="component" value="Unassembled WGS sequence"/>
</dbReference>